<comment type="caution">
    <text evidence="2">The sequence shown here is derived from an EMBL/GenBank/DDBJ whole genome shotgun (WGS) entry which is preliminary data.</text>
</comment>
<sequence length="47" mass="5032">KVKDVVGSWFVKSPQGGGSGEDLSENKKSVEEVKQVGQVVDEVGKQE</sequence>
<evidence type="ECO:0000313" key="3">
    <source>
        <dbReference type="Proteomes" id="UP000265520"/>
    </source>
</evidence>
<dbReference type="AlphaFoldDB" id="A0A392RUK5"/>
<keyword evidence="3" id="KW-1185">Reference proteome</keyword>
<proteinExistence type="predicted"/>
<feature type="non-terminal residue" evidence="2">
    <location>
        <position position="1"/>
    </location>
</feature>
<accession>A0A392RUK5</accession>
<evidence type="ECO:0000313" key="2">
    <source>
        <dbReference type="EMBL" id="MCI39734.1"/>
    </source>
</evidence>
<feature type="region of interest" description="Disordered" evidence="1">
    <location>
        <begin position="1"/>
        <end position="30"/>
    </location>
</feature>
<dbReference type="Proteomes" id="UP000265520">
    <property type="component" value="Unassembled WGS sequence"/>
</dbReference>
<protein>
    <submittedName>
        <fullName evidence="2">Low-temperature-induced 65 kDa protein</fullName>
    </submittedName>
</protein>
<reference evidence="2 3" key="1">
    <citation type="journal article" date="2018" name="Front. Plant Sci.">
        <title>Red Clover (Trifolium pratense) and Zigzag Clover (T. medium) - A Picture of Genomic Similarities and Differences.</title>
        <authorList>
            <person name="Dluhosova J."/>
            <person name="Istvanek J."/>
            <person name="Nedelnik J."/>
            <person name="Repkova J."/>
        </authorList>
    </citation>
    <scope>NUCLEOTIDE SEQUENCE [LARGE SCALE GENOMIC DNA]</scope>
    <source>
        <strain evidence="3">cv. 10/8</strain>
        <tissue evidence="2">Leaf</tissue>
    </source>
</reference>
<organism evidence="2 3">
    <name type="scientific">Trifolium medium</name>
    <dbReference type="NCBI Taxonomy" id="97028"/>
    <lineage>
        <taxon>Eukaryota</taxon>
        <taxon>Viridiplantae</taxon>
        <taxon>Streptophyta</taxon>
        <taxon>Embryophyta</taxon>
        <taxon>Tracheophyta</taxon>
        <taxon>Spermatophyta</taxon>
        <taxon>Magnoliopsida</taxon>
        <taxon>eudicotyledons</taxon>
        <taxon>Gunneridae</taxon>
        <taxon>Pentapetalae</taxon>
        <taxon>rosids</taxon>
        <taxon>fabids</taxon>
        <taxon>Fabales</taxon>
        <taxon>Fabaceae</taxon>
        <taxon>Papilionoideae</taxon>
        <taxon>50 kb inversion clade</taxon>
        <taxon>NPAAA clade</taxon>
        <taxon>Hologalegina</taxon>
        <taxon>IRL clade</taxon>
        <taxon>Trifolieae</taxon>
        <taxon>Trifolium</taxon>
    </lineage>
</organism>
<evidence type="ECO:0000256" key="1">
    <source>
        <dbReference type="SAM" id="MobiDB-lite"/>
    </source>
</evidence>
<dbReference type="EMBL" id="LXQA010271024">
    <property type="protein sequence ID" value="MCI39734.1"/>
    <property type="molecule type" value="Genomic_DNA"/>
</dbReference>
<name>A0A392RUK5_9FABA</name>